<keyword evidence="6" id="KW-0472">Membrane</keyword>
<keyword evidence="3" id="KW-0813">Transport</keyword>
<sequence>MKRYATIIFSFTCATNLLFAQQDVWTIDKCMRYAVEHNFDVRANAISLDNSRSDYRQAVASFFPTIGASVSADYSFGRSIDPSTNSYNNLKTFNNSYSLSASWTIFAGGQIVNQFRQAKKQREQSTEKLQNAKDETALKVMEAYVNLQYYRALSGITASKLEESRALLGKSRRMKELGMNSAIEVSQAEAQYAEDDYTHTATLGQLQTAELSLKNAMNFPISDTLRLPDPSTELLPFEAAETNFNEIIDFARENNPLARQARLNVEISRDAVRQAKGALSPSISLQAGLSDSYYRHIGSANNSFRTQMNGNFGQYVGVSMSIPLFNGLSRHTTLQKAKNSELNAQLEYNRNLYQLDIDIRQAIVDCDNLVKELDKMERKTESDSIAYRLARKKYEEGLMSFLDMQETANTWFESQAETVRSTLTLGIKRRLLEYYRTNIIIFE</sequence>
<evidence type="ECO:0000256" key="6">
    <source>
        <dbReference type="ARBA" id="ARBA00023136"/>
    </source>
</evidence>
<dbReference type="PANTHER" id="PTHR30026">
    <property type="entry name" value="OUTER MEMBRANE PROTEIN TOLC"/>
    <property type="match status" value="1"/>
</dbReference>
<evidence type="ECO:0000256" key="3">
    <source>
        <dbReference type="ARBA" id="ARBA00022448"/>
    </source>
</evidence>
<dbReference type="Proteomes" id="UP000824076">
    <property type="component" value="Unassembled WGS sequence"/>
</dbReference>
<evidence type="ECO:0000256" key="1">
    <source>
        <dbReference type="ARBA" id="ARBA00004442"/>
    </source>
</evidence>
<comment type="caution">
    <text evidence="8">The sequence shown here is derived from an EMBL/GenBank/DDBJ whole genome shotgun (WGS) entry which is preliminary data.</text>
</comment>
<evidence type="ECO:0000313" key="9">
    <source>
        <dbReference type="Proteomes" id="UP000824076"/>
    </source>
</evidence>
<dbReference type="EMBL" id="DVMS01000057">
    <property type="protein sequence ID" value="HIU38448.1"/>
    <property type="molecule type" value="Genomic_DNA"/>
</dbReference>
<protein>
    <submittedName>
        <fullName evidence="8">TolC family protein</fullName>
    </submittedName>
</protein>
<dbReference type="Pfam" id="PF02321">
    <property type="entry name" value="OEP"/>
    <property type="match status" value="2"/>
</dbReference>
<dbReference type="Gene3D" id="1.20.1600.10">
    <property type="entry name" value="Outer membrane efflux proteins (OEP)"/>
    <property type="match status" value="1"/>
</dbReference>
<evidence type="ECO:0000256" key="4">
    <source>
        <dbReference type="ARBA" id="ARBA00022452"/>
    </source>
</evidence>
<comment type="similarity">
    <text evidence="2">Belongs to the outer membrane factor (OMF) (TC 1.B.17) family.</text>
</comment>
<evidence type="ECO:0000313" key="8">
    <source>
        <dbReference type="EMBL" id="HIU38448.1"/>
    </source>
</evidence>
<reference evidence="8" key="1">
    <citation type="submission" date="2020-10" db="EMBL/GenBank/DDBJ databases">
        <authorList>
            <person name="Gilroy R."/>
        </authorList>
    </citation>
    <scope>NUCLEOTIDE SEQUENCE</scope>
    <source>
        <strain evidence="8">17073</strain>
    </source>
</reference>
<organism evidence="8 9">
    <name type="scientific">Candidatus Limisoma intestinavium</name>
    <dbReference type="NCBI Taxonomy" id="2840856"/>
    <lineage>
        <taxon>Bacteria</taxon>
        <taxon>Pseudomonadati</taxon>
        <taxon>Bacteroidota</taxon>
        <taxon>Bacteroidia</taxon>
        <taxon>Bacteroidales</taxon>
        <taxon>Candidatus Limisoma</taxon>
    </lineage>
</organism>
<proteinExistence type="inferred from homology"/>
<evidence type="ECO:0000256" key="5">
    <source>
        <dbReference type="ARBA" id="ARBA00022692"/>
    </source>
</evidence>
<evidence type="ECO:0000256" key="7">
    <source>
        <dbReference type="ARBA" id="ARBA00023237"/>
    </source>
</evidence>
<keyword evidence="5" id="KW-0812">Transmembrane</keyword>
<dbReference type="GO" id="GO:0015562">
    <property type="term" value="F:efflux transmembrane transporter activity"/>
    <property type="evidence" value="ECO:0007669"/>
    <property type="project" value="InterPro"/>
</dbReference>
<keyword evidence="4" id="KW-1134">Transmembrane beta strand</keyword>
<evidence type="ECO:0000256" key="2">
    <source>
        <dbReference type="ARBA" id="ARBA00007613"/>
    </source>
</evidence>
<dbReference type="GO" id="GO:0015288">
    <property type="term" value="F:porin activity"/>
    <property type="evidence" value="ECO:0007669"/>
    <property type="project" value="TreeGrafter"/>
</dbReference>
<dbReference type="InterPro" id="IPR003423">
    <property type="entry name" value="OMP_efflux"/>
</dbReference>
<reference evidence="8" key="2">
    <citation type="journal article" date="2021" name="PeerJ">
        <title>Extensive microbial diversity within the chicken gut microbiome revealed by metagenomics and culture.</title>
        <authorList>
            <person name="Gilroy R."/>
            <person name="Ravi A."/>
            <person name="Getino M."/>
            <person name="Pursley I."/>
            <person name="Horton D.L."/>
            <person name="Alikhan N.F."/>
            <person name="Baker D."/>
            <person name="Gharbi K."/>
            <person name="Hall N."/>
            <person name="Watson M."/>
            <person name="Adriaenssens E.M."/>
            <person name="Foster-Nyarko E."/>
            <person name="Jarju S."/>
            <person name="Secka A."/>
            <person name="Antonio M."/>
            <person name="Oren A."/>
            <person name="Chaudhuri R.R."/>
            <person name="La Ragione R."/>
            <person name="Hildebrand F."/>
            <person name="Pallen M.J."/>
        </authorList>
    </citation>
    <scope>NUCLEOTIDE SEQUENCE</scope>
    <source>
        <strain evidence="8">17073</strain>
    </source>
</reference>
<dbReference type="InterPro" id="IPR051906">
    <property type="entry name" value="TolC-like"/>
</dbReference>
<accession>A0A9D1IJY5</accession>
<dbReference type="AlphaFoldDB" id="A0A9D1IJY5"/>
<name>A0A9D1IJY5_9BACT</name>
<dbReference type="SUPFAM" id="SSF56954">
    <property type="entry name" value="Outer membrane efflux proteins (OEP)"/>
    <property type="match status" value="1"/>
</dbReference>
<keyword evidence="7" id="KW-0998">Cell outer membrane</keyword>
<dbReference type="PANTHER" id="PTHR30026:SF20">
    <property type="entry name" value="OUTER MEMBRANE PROTEIN TOLC"/>
    <property type="match status" value="1"/>
</dbReference>
<gene>
    <name evidence="8" type="ORF">IAD18_02135</name>
</gene>
<dbReference type="GO" id="GO:1990281">
    <property type="term" value="C:efflux pump complex"/>
    <property type="evidence" value="ECO:0007669"/>
    <property type="project" value="TreeGrafter"/>
</dbReference>
<dbReference type="GO" id="GO:0009279">
    <property type="term" value="C:cell outer membrane"/>
    <property type="evidence" value="ECO:0007669"/>
    <property type="project" value="UniProtKB-SubCell"/>
</dbReference>
<comment type="subcellular location">
    <subcellularLocation>
        <location evidence="1">Cell outer membrane</location>
    </subcellularLocation>
</comment>